<protein>
    <submittedName>
        <fullName evidence="1">Uncharacterized protein</fullName>
    </submittedName>
</protein>
<dbReference type="SUPFAM" id="SSF48613">
    <property type="entry name" value="Heme oxygenase-like"/>
    <property type="match status" value="1"/>
</dbReference>
<dbReference type="InterPro" id="IPR016084">
    <property type="entry name" value="Haem_Oase-like_multi-hlx"/>
</dbReference>
<gene>
    <name evidence="1" type="ORF">JF539_10895</name>
</gene>
<dbReference type="Proteomes" id="UP000664096">
    <property type="component" value="Unassembled WGS sequence"/>
</dbReference>
<dbReference type="Gene3D" id="1.20.910.10">
    <property type="entry name" value="Heme oxygenase-like"/>
    <property type="match status" value="1"/>
</dbReference>
<sequence length="181" mass="20064">MRDLLRKSTKKIHQMAESSMTAGPSRLRANYEKFQTANAMVVPPFEAAVKSKTVIDAVPFIDERWRAGALLGNHDHLGMKVPACKAMNFVPDRASVAGDLCALEGSRLGFKFILRQLNSPVSILLSRFLSPGAGRHLWNSFVQWLNRQNWTSGEISTTRVSALSIFNANLSACDDRELVFG</sequence>
<reference evidence="1" key="1">
    <citation type="submission" date="2020-12" db="EMBL/GenBank/DDBJ databases">
        <title>Oil enriched cultivation method for isolating marine PHA-producing bacteria.</title>
        <authorList>
            <person name="Zheng W."/>
            <person name="Yu S."/>
            <person name="Huang Y."/>
        </authorList>
    </citation>
    <scope>NUCLEOTIDE SEQUENCE</scope>
    <source>
        <strain evidence="1">SY-2-12</strain>
    </source>
</reference>
<accession>A0A939J1Y3</accession>
<dbReference type="EMBL" id="JAEKJZ010000001">
    <property type="protein sequence ID" value="MBN9670843.1"/>
    <property type="molecule type" value="Genomic_DNA"/>
</dbReference>
<dbReference type="AlphaFoldDB" id="A0A939J1Y3"/>
<dbReference type="RefSeq" id="WP_207140412.1">
    <property type="nucleotide sequence ID" value="NZ_JAEKJZ010000001.1"/>
</dbReference>
<name>A0A939J1Y3_9HYPH</name>
<evidence type="ECO:0000313" key="2">
    <source>
        <dbReference type="Proteomes" id="UP000664096"/>
    </source>
</evidence>
<proteinExistence type="predicted"/>
<comment type="caution">
    <text evidence="1">The sequence shown here is derived from an EMBL/GenBank/DDBJ whole genome shotgun (WGS) entry which is preliminary data.</text>
</comment>
<evidence type="ECO:0000313" key="1">
    <source>
        <dbReference type="EMBL" id="MBN9670843.1"/>
    </source>
</evidence>
<organism evidence="1 2">
    <name type="scientific">Roseibium aggregatum</name>
    <dbReference type="NCBI Taxonomy" id="187304"/>
    <lineage>
        <taxon>Bacteria</taxon>
        <taxon>Pseudomonadati</taxon>
        <taxon>Pseudomonadota</taxon>
        <taxon>Alphaproteobacteria</taxon>
        <taxon>Hyphomicrobiales</taxon>
        <taxon>Stappiaceae</taxon>
        <taxon>Roseibium</taxon>
    </lineage>
</organism>